<dbReference type="InterPro" id="IPR000962">
    <property type="entry name" value="Znf_DskA_TraR"/>
</dbReference>
<dbReference type="Pfam" id="PF01258">
    <property type="entry name" value="zf-dskA_traR"/>
    <property type="match status" value="1"/>
</dbReference>
<dbReference type="STRING" id="1802685.A3C88_02120"/>
<evidence type="ECO:0000313" key="7">
    <source>
        <dbReference type="Proteomes" id="UP000178117"/>
    </source>
</evidence>
<reference evidence="6 7" key="1">
    <citation type="journal article" date="2016" name="Nat. Commun.">
        <title>Thousands of microbial genomes shed light on interconnected biogeochemical processes in an aquifer system.</title>
        <authorList>
            <person name="Anantharaman K."/>
            <person name="Brown C.T."/>
            <person name="Hug L.A."/>
            <person name="Sharon I."/>
            <person name="Castelle C.J."/>
            <person name="Probst A.J."/>
            <person name="Thomas B.C."/>
            <person name="Singh A."/>
            <person name="Wilkins M.J."/>
            <person name="Karaoz U."/>
            <person name="Brodie E.L."/>
            <person name="Williams K.H."/>
            <person name="Hubbard S.S."/>
            <person name="Banfield J.F."/>
        </authorList>
    </citation>
    <scope>NUCLEOTIDE SEQUENCE [LARGE SCALE GENOMIC DNA]</scope>
</reference>
<proteinExistence type="predicted"/>
<dbReference type="Gene3D" id="1.20.120.910">
    <property type="entry name" value="DksA, coiled-coil domain"/>
    <property type="match status" value="1"/>
</dbReference>
<keyword evidence="2" id="KW-0863">Zinc-finger</keyword>
<evidence type="ECO:0000256" key="3">
    <source>
        <dbReference type="ARBA" id="ARBA00022833"/>
    </source>
</evidence>
<evidence type="ECO:0000256" key="1">
    <source>
        <dbReference type="ARBA" id="ARBA00022723"/>
    </source>
</evidence>
<sequence>MDTTVAREKLSKRRAEILETAVIKTDSVSNKDERIDEIVPAQVESKLTQNRVNELRAIDRALKRIDSGTYGTCRGCGENIEEARLNAKLEAERCVGCEEKRESPIMAPAKRPQYQAFSGRSMLH</sequence>
<dbReference type="EMBL" id="MGJZ01000003">
    <property type="protein sequence ID" value="OGN17852.1"/>
    <property type="molecule type" value="Genomic_DNA"/>
</dbReference>
<dbReference type="GO" id="GO:0008270">
    <property type="term" value="F:zinc ion binding"/>
    <property type="evidence" value="ECO:0007669"/>
    <property type="project" value="UniProtKB-KW"/>
</dbReference>
<evidence type="ECO:0000313" key="6">
    <source>
        <dbReference type="EMBL" id="OGN17852.1"/>
    </source>
</evidence>
<organism evidence="6 7">
    <name type="scientific">Candidatus Yanofskybacteria bacterium RIFCSPHIGHO2_02_FULL_50_12</name>
    <dbReference type="NCBI Taxonomy" id="1802685"/>
    <lineage>
        <taxon>Bacteria</taxon>
        <taxon>Candidatus Yanofskyibacteriota</taxon>
    </lineage>
</organism>
<feature type="domain" description="Zinc finger DksA/TraR C4-type" evidence="5">
    <location>
        <begin position="68"/>
        <end position="102"/>
    </location>
</feature>
<keyword evidence="3" id="KW-0862">Zinc</keyword>
<dbReference type="PANTHER" id="PTHR33823">
    <property type="entry name" value="RNA POLYMERASE-BINDING TRANSCRIPTION FACTOR DKSA-RELATED"/>
    <property type="match status" value="1"/>
</dbReference>
<evidence type="ECO:0000259" key="5">
    <source>
        <dbReference type="Pfam" id="PF01258"/>
    </source>
</evidence>
<comment type="caution">
    <text evidence="6">The sequence shown here is derived from an EMBL/GenBank/DDBJ whole genome shotgun (WGS) entry which is preliminary data.</text>
</comment>
<name>A0A1F8FXL7_9BACT</name>
<gene>
    <name evidence="6" type="ORF">A3C88_02120</name>
</gene>
<keyword evidence="1" id="KW-0479">Metal-binding</keyword>
<accession>A0A1F8FXL7</accession>
<evidence type="ECO:0000256" key="2">
    <source>
        <dbReference type="ARBA" id="ARBA00022771"/>
    </source>
</evidence>
<feature type="zinc finger region" description="dksA C4-type" evidence="4">
    <location>
        <begin position="73"/>
        <end position="97"/>
    </location>
</feature>
<protein>
    <recommendedName>
        <fullName evidence="5">Zinc finger DksA/TraR C4-type domain-containing protein</fullName>
    </recommendedName>
</protein>
<dbReference type="PROSITE" id="PS51128">
    <property type="entry name" value="ZF_DKSA_2"/>
    <property type="match status" value="1"/>
</dbReference>
<dbReference type="AlphaFoldDB" id="A0A1F8FXL7"/>
<dbReference type="Proteomes" id="UP000178117">
    <property type="component" value="Unassembled WGS sequence"/>
</dbReference>
<dbReference type="SUPFAM" id="SSF57716">
    <property type="entry name" value="Glucocorticoid receptor-like (DNA-binding domain)"/>
    <property type="match status" value="1"/>
</dbReference>
<evidence type="ECO:0000256" key="4">
    <source>
        <dbReference type="PROSITE-ProRule" id="PRU00510"/>
    </source>
</evidence>